<reference evidence="2 3" key="1">
    <citation type="journal article" date="2018" name="Evol. Lett.">
        <title>Horizontal gene cluster transfer increased hallucinogenic mushroom diversity.</title>
        <authorList>
            <person name="Reynolds H.T."/>
            <person name="Vijayakumar V."/>
            <person name="Gluck-Thaler E."/>
            <person name="Korotkin H.B."/>
            <person name="Matheny P.B."/>
            <person name="Slot J.C."/>
        </authorList>
    </citation>
    <scope>NUCLEOTIDE SEQUENCE [LARGE SCALE GENOMIC DNA]</scope>
    <source>
        <strain evidence="2 3">SRW20</strain>
    </source>
</reference>
<comment type="caution">
    <text evidence="2">The sequence shown here is derived from an EMBL/GenBank/DDBJ whole genome shotgun (WGS) entry which is preliminary data.</text>
</comment>
<dbReference type="EMBL" id="NHYE01000190">
    <property type="protein sequence ID" value="PPR07090.1"/>
    <property type="molecule type" value="Genomic_DNA"/>
</dbReference>
<organism evidence="2 3">
    <name type="scientific">Gymnopilus dilepis</name>
    <dbReference type="NCBI Taxonomy" id="231916"/>
    <lineage>
        <taxon>Eukaryota</taxon>
        <taxon>Fungi</taxon>
        <taxon>Dikarya</taxon>
        <taxon>Basidiomycota</taxon>
        <taxon>Agaricomycotina</taxon>
        <taxon>Agaricomycetes</taxon>
        <taxon>Agaricomycetidae</taxon>
        <taxon>Agaricales</taxon>
        <taxon>Agaricineae</taxon>
        <taxon>Hymenogastraceae</taxon>
        <taxon>Gymnopilus</taxon>
    </lineage>
</organism>
<evidence type="ECO:0000313" key="3">
    <source>
        <dbReference type="Proteomes" id="UP000284706"/>
    </source>
</evidence>
<protein>
    <submittedName>
        <fullName evidence="2">Uncharacterized protein</fullName>
    </submittedName>
</protein>
<keyword evidence="3" id="KW-1185">Reference proteome</keyword>
<feature type="region of interest" description="Disordered" evidence="1">
    <location>
        <begin position="175"/>
        <end position="209"/>
    </location>
</feature>
<evidence type="ECO:0000313" key="2">
    <source>
        <dbReference type="EMBL" id="PPR07090.1"/>
    </source>
</evidence>
<proteinExistence type="predicted"/>
<dbReference type="AlphaFoldDB" id="A0A409YVQ7"/>
<feature type="compositionally biased region" description="Basic and acidic residues" evidence="1">
    <location>
        <begin position="175"/>
        <end position="191"/>
    </location>
</feature>
<dbReference type="Proteomes" id="UP000284706">
    <property type="component" value="Unassembled WGS sequence"/>
</dbReference>
<accession>A0A409YVQ7</accession>
<evidence type="ECO:0000256" key="1">
    <source>
        <dbReference type="SAM" id="MobiDB-lite"/>
    </source>
</evidence>
<feature type="compositionally biased region" description="Low complexity" evidence="1">
    <location>
        <begin position="192"/>
        <end position="204"/>
    </location>
</feature>
<dbReference type="InParanoid" id="A0A409YVQ7"/>
<gene>
    <name evidence="2" type="ORF">CVT26_005307</name>
</gene>
<name>A0A409YVQ7_9AGAR</name>
<sequence length="351" mass="37520">MGTGGVSLHSAPPTASRTLAVTPSHHAEVRESGWELLCVVGGWVYRRGVPPPLLASFHLHFDLDFHHHHALDLALLEGATPRRQRWLLASSHRTLCLWLGGRRGAVCRDKAALCQPRRPQDDIGHECRDVEPSLGCRMRRRELDTAETVHNDVGAACFVRGGFERLRVGVVRGADGRTHPATSTHEDDFKSSSRTSYGPSPSSSLKTRGHAVVNACARRLESAAARAGEGGDEATARAQIRAGRVDGEVLTSSTPCYLTSECRGGFGRAKGFGEAAPSTSSLALACRPEGVHLAPQCTLRLKTSLHVVGGGGGVCERGIGVGGFWGRRESRGVGCEGMVLRWWCTDVEGGG</sequence>